<dbReference type="EMBL" id="JAAMPI010000873">
    <property type="protein sequence ID" value="KAF4628024.1"/>
    <property type="molecule type" value="Genomic_DNA"/>
</dbReference>
<dbReference type="AlphaFoldDB" id="A0A8H4RDC5"/>
<protein>
    <submittedName>
        <fullName evidence="2">Uncharacterized protein</fullName>
    </submittedName>
</protein>
<feature type="compositionally biased region" description="Low complexity" evidence="1">
    <location>
        <begin position="92"/>
        <end position="111"/>
    </location>
</feature>
<gene>
    <name evidence="2" type="ORF">G7Y89_g10135</name>
</gene>
<accession>A0A8H4RDC5</accession>
<feature type="region of interest" description="Disordered" evidence="1">
    <location>
        <begin position="92"/>
        <end position="143"/>
    </location>
</feature>
<dbReference type="PANTHER" id="PTHR39615:SF1">
    <property type="entry name" value="YALI0E17897P"/>
    <property type="match status" value="1"/>
</dbReference>
<dbReference type="Proteomes" id="UP000566819">
    <property type="component" value="Unassembled WGS sequence"/>
</dbReference>
<reference evidence="2 3" key="1">
    <citation type="submission" date="2020-03" db="EMBL/GenBank/DDBJ databases">
        <title>Draft Genome Sequence of Cudoniella acicularis.</title>
        <authorList>
            <person name="Buettner E."/>
            <person name="Kellner H."/>
        </authorList>
    </citation>
    <scope>NUCLEOTIDE SEQUENCE [LARGE SCALE GENOMIC DNA]</scope>
    <source>
        <strain evidence="2 3">DSM 108380</strain>
    </source>
</reference>
<dbReference type="OrthoDB" id="5408025at2759"/>
<proteinExistence type="predicted"/>
<keyword evidence="3" id="KW-1185">Reference proteome</keyword>
<feature type="region of interest" description="Disordered" evidence="1">
    <location>
        <begin position="158"/>
        <end position="178"/>
    </location>
</feature>
<evidence type="ECO:0000256" key="1">
    <source>
        <dbReference type="SAM" id="MobiDB-lite"/>
    </source>
</evidence>
<evidence type="ECO:0000313" key="3">
    <source>
        <dbReference type="Proteomes" id="UP000566819"/>
    </source>
</evidence>
<feature type="region of interest" description="Disordered" evidence="1">
    <location>
        <begin position="223"/>
        <end position="293"/>
    </location>
</feature>
<comment type="caution">
    <text evidence="2">The sequence shown here is derived from an EMBL/GenBank/DDBJ whole genome shotgun (WGS) entry which is preliminary data.</text>
</comment>
<sequence>MSSFYHYNAHQHPTSANAQSASSSHHNGRGRRAPRLSQNSHKQFRSVRKEEEAVVVTNFRQRFEAGRSFDLDDDLEFCPNLLTETDMISIHSSSSDRSSLSSGSPESSPQSHQVAPDAGFSLNSNSNPYIPSYQSQPTSLKLHQPAATRIRNAIPIVNPSTGISMSSPPQSRRQQAEAGDLRSNLIFRSHETNDGASGKMTSGGCLIHQEETKVVVLRDNPNQAEHNEKHKQDQLQKQKEGKGHWKPELASDSEEAVVADRHKGNESIEEMQKKTASHAEKKHKHGTSQDTGL</sequence>
<evidence type="ECO:0000313" key="2">
    <source>
        <dbReference type="EMBL" id="KAF4628024.1"/>
    </source>
</evidence>
<dbReference type="PANTHER" id="PTHR39615">
    <property type="entry name" value="YALI0E17897P"/>
    <property type="match status" value="1"/>
</dbReference>
<dbReference type="InterPro" id="IPR027915">
    <property type="entry name" value="DUF4452"/>
</dbReference>
<organism evidence="2 3">
    <name type="scientific">Cudoniella acicularis</name>
    <dbReference type="NCBI Taxonomy" id="354080"/>
    <lineage>
        <taxon>Eukaryota</taxon>
        <taxon>Fungi</taxon>
        <taxon>Dikarya</taxon>
        <taxon>Ascomycota</taxon>
        <taxon>Pezizomycotina</taxon>
        <taxon>Leotiomycetes</taxon>
        <taxon>Helotiales</taxon>
        <taxon>Tricladiaceae</taxon>
        <taxon>Cudoniella</taxon>
    </lineage>
</organism>
<feature type="compositionally biased region" description="Polar residues" evidence="1">
    <location>
        <begin position="121"/>
        <end position="141"/>
    </location>
</feature>
<feature type="compositionally biased region" description="Low complexity" evidence="1">
    <location>
        <begin position="15"/>
        <end position="25"/>
    </location>
</feature>
<name>A0A8H4RDC5_9HELO</name>
<dbReference type="Pfam" id="PF14618">
    <property type="entry name" value="DUF4452"/>
    <property type="match status" value="1"/>
</dbReference>
<feature type="compositionally biased region" description="Basic and acidic residues" evidence="1">
    <location>
        <begin position="258"/>
        <end position="279"/>
    </location>
</feature>
<feature type="compositionally biased region" description="Basic and acidic residues" evidence="1">
    <location>
        <begin position="225"/>
        <end position="249"/>
    </location>
</feature>
<feature type="region of interest" description="Disordered" evidence="1">
    <location>
        <begin position="1"/>
        <end position="51"/>
    </location>
</feature>